<accession>A0A0A8X3E3</accession>
<dbReference type="AlphaFoldDB" id="A0A0A8X3E3"/>
<feature type="transmembrane region" description="Helical" evidence="1">
    <location>
        <begin position="160"/>
        <end position="179"/>
    </location>
</feature>
<dbReference type="OrthoDB" id="2388670at2"/>
<feature type="transmembrane region" description="Helical" evidence="1">
    <location>
        <begin position="32"/>
        <end position="49"/>
    </location>
</feature>
<keyword evidence="1" id="KW-0812">Transmembrane</keyword>
<dbReference type="EMBL" id="BASE01000055">
    <property type="protein sequence ID" value="GAM14418.1"/>
    <property type="molecule type" value="Genomic_DNA"/>
</dbReference>
<sequence>MNLFLFGLVLLIGLMLPPVANLMESVMIIHMHMQMPMLVIAGFFMGQFFQRRFPHFFSKYNQEGIPGILLFIIIMGYWMLPRTMDEALTVNSVELFKFISLPFLAGVPLRDSWKKLSKNRKNYTIGFFTVIFSGMGWLYIQANDQLCNNYLVVDQMILGWGFITMAICMVIYLVYTAVVDPSLYE</sequence>
<proteinExistence type="predicted"/>
<keyword evidence="1" id="KW-1133">Transmembrane helix</keyword>
<reference evidence="2 3" key="1">
    <citation type="submission" date="2013-06" db="EMBL/GenBank/DDBJ databases">
        <title>Whole genome shotgun sequence of Bacillus selenatarsenatis SF-1.</title>
        <authorList>
            <person name="Kuroda M."/>
            <person name="Sei K."/>
            <person name="Yamashita M."/>
            <person name="Ike M."/>
        </authorList>
    </citation>
    <scope>NUCLEOTIDE SEQUENCE [LARGE SCALE GENOMIC DNA]</scope>
    <source>
        <strain evidence="2 3">SF-1</strain>
    </source>
</reference>
<evidence type="ECO:0000313" key="2">
    <source>
        <dbReference type="EMBL" id="GAM14418.1"/>
    </source>
</evidence>
<name>A0A0A8X3E3_MESS1</name>
<evidence type="ECO:0000256" key="1">
    <source>
        <dbReference type="SAM" id="Phobius"/>
    </source>
</evidence>
<gene>
    <name evidence="2" type="ORF">SAMD00020551_2569</name>
</gene>
<dbReference type="STRING" id="1321606.SAMD00020551_2569"/>
<keyword evidence="1" id="KW-0472">Membrane</keyword>
<comment type="caution">
    <text evidence="2">The sequence shown here is derived from an EMBL/GenBank/DDBJ whole genome shotgun (WGS) entry which is preliminary data.</text>
</comment>
<evidence type="ECO:0000313" key="3">
    <source>
        <dbReference type="Proteomes" id="UP000031014"/>
    </source>
</evidence>
<dbReference type="Proteomes" id="UP000031014">
    <property type="component" value="Unassembled WGS sequence"/>
</dbReference>
<feature type="transmembrane region" description="Helical" evidence="1">
    <location>
        <begin position="122"/>
        <end position="140"/>
    </location>
</feature>
<organism evidence="2 3">
    <name type="scientific">Mesobacillus selenatarsenatis (strain DSM 18680 / JCM 14380 / FERM P-15431 / SF-1)</name>
    <dbReference type="NCBI Taxonomy" id="1321606"/>
    <lineage>
        <taxon>Bacteria</taxon>
        <taxon>Bacillati</taxon>
        <taxon>Bacillota</taxon>
        <taxon>Bacilli</taxon>
        <taxon>Bacillales</taxon>
        <taxon>Bacillaceae</taxon>
        <taxon>Mesobacillus</taxon>
    </lineage>
</organism>
<protein>
    <submittedName>
        <fullName evidence="2">Hypothetical cytochrome oxidase associated membrane protein</fullName>
    </submittedName>
</protein>
<feature type="transmembrane region" description="Helical" evidence="1">
    <location>
        <begin position="61"/>
        <end position="80"/>
    </location>
</feature>
<dbReference type="RefSeq" id="WP_041966176.1">
    <property type="nucleotide sequence ID" value="NZ_BASE01000055.1"/>
</dbReference>
<keyword evidence="3" id="KW-1185">Reference proteome</keyword>